<dbReference type="EMBL" id="JAXQNO010000001">
    <property type="protein sequence ID" value="KAK4803409.1"/>
    <property type="molecule type" value="Genomic_DNA"/>
</dbReference>
<evidence type="ECO:0000313" key="2">
    <source>
        <dbReference type="Proteomes" id="UP001346149"/>
    </source>
</evidence>
<proteinExistence type="predicted"/>
<evidence type="ECO:0000313" key="1">
    <source>
        <dbReference type="EMBL" id="KAK4803409.1"/>
    </source>
</evidence>
<protein>
    <submittedName>
        <fullName evidence="1">Uncharacterized protein</fullName>
    </submittedName>
</protein>
<sequence>MEGMKGFSTPPPVVRNVTCNPEDLNKPKAAMGHPKQKLLGYIYGQTSQQEKSR</sequence>
<accession>A0AAN7MD48</accession>
<comment type="caution">
    <text evidence="1">The sequence shown here is derived from an EMBL/GenBank/DDBJ whole genome shotgun (WGS) entry which is preliminary data.</text>
</comment>
<keyword evidence="2" id="KW-1185">Reference proteome</keyword>
<gene>
    <name evidence="1" type="ORF">SAY86_003226</name>
</gene>
<dbReference type="Proteomes" id="UP001346149">
    <property type="component" value="Unassembled WGS sequence"/>
</dbReference>
<organism evidence="1 2">
    <name type="scientific">Trapa natans</name>
    <name type="common">Water chestnut</name>
    <dbReference type="NCBI Taxonomy" id="22666"/>
    <lineage>
        <taxon>Eukaryota</taxon>
        <taxon>Viridiplantae</taxon>
        <taxon>Streptophyta</taxon>
        <taxon>Embryophyta</taxon>
        <taxon>Tracheophyta</taxon>
        <taxon>Spermatophyta</taxon>
        <taxon>Magnoliopsida</taxon>
        <taxon>eudicotyledons</taxon>
        <taxon>Gunneridae</taxon>
        <taxon>Pentapetalae</taxon>
        <taxon>rosids</taxon>
        <taxon>malvids</taxon>
        <taxon>Myrtales</taxon>
        <taxon>Lythraceae</taxon>
        <taxon>Trapa</taxon>
    </lineage>
</organism>
<reference evidence="1 2" key="1">
    <citation type="journal article" date="2023" name="Hortic Res">
        <title>Pangenome of water caltrop reveals structural variations and asymmetric subgenome divergence after allopolyploidization.</title>
        <authorList>
            <person name="Zhang X."/>
            <person name="Chen Y."/>
            <person name="Wang L."/>
            <person name="Yuan Y."/>
            <person name="Fang M."/>
            <person name="Shi L."/>
            <person name="Lu R."/>
            <person name="Comes H.P."/>
            <person name="Ma Y."/>
            <person name="Chen Y."/>
            <person name="Huang G."/>
            <person name="Zhou Y."/>
            <person name="Zheng Z."/>
            <person name="Qiu Y."/>
        </authorList>
    </citation>
    <scope>NUCLEOTIDE SEQUENCE [LARGE SCALE GENOMIC DNA]</scope>
    <source>
        <strain evidence="1">F231</strain>
    </source>
</reference>
<dbReference type="AlphaFoldDB" id="A0AAN7MD48"/>
<name>A0AAN7MD48_TRANT</name>